<dbReference type="NCBIfam" id="TIGR04336">
    <property type="entry name" value="AmmeMemoSam_B"/>
    <property type="match status" value="1"/>
</dbReference>
<dbReference type="AlphaFoldDB" id="T1A898"/>
<comment type="caution">
    <text evidence="1">The sequence shown here is derived from an EMBL/GenBank/DDBJ whole genome shotgun (WGS) entry which is preliminary data.</text>
</comment>
<reference evidence="1" key="2">
    <citation type="journal article" date="2014" name="ISME J.">
        <title>Microbial stratification in low pH oxic and suboxic macroscopic growths along an acid mine drainage.</title>
        <authorList>
            <person name="Mendez-Garcia C."/>
            <person name="Mesa V."/>
            <person name="Sprenger R.R."/>
            <person name="Richter M."/>
            <person name="Diez M.S."/>
            <person name="Solano J."/>
            <person name="Bargiela R."/>
            <person name="Golyshina O.V."/>
            <person name="Manteca A."/>
            <person name="Ramos J.L."/>
            <person name="Gallego J.R."/>
            <person name="Llorente I."/>
            <person name="Martins Dos Santos V.A."/>
            <person name="Jensen O.N."/>
            <person name="Pelaez A.I."/>
            <person name="Sanchez J."/>
            <person name="Ferrer M."/>
        </authorList>
    </citation>
    <scope>NUCLEOTIDE SEQUENCE</scope>
</reference>
<name>T1A898_9ZZZZ</name>
<sequence>MARRGISMCGIAPTTVMLAALRGRADSTRLLKYGHSGEVTPMPEVVGYAALAVESAVNGRPTFK</sequence>
<gene>
    <name evidence="1" type="ORF">B1B_10437</name>
</gene>
<dbReference type="Gene3D" id="3.40.830.10">
    <property type="entry name" value="LigB-like"/>
    <property type="match status" value="1"/>
</dbReference>
<proteinExistence type="predicted"/>
<reference evidence="1" key="1">
    <citation type="submission" date="2013-08" db="EMBL/GenBank/DDBJ databases">
        <authorList>
            <person name="Mendez C."/>
            <person name="Richter M."/>
            <person name="Ferrer M."/>
            <person name="Sanchez J."/>
        </authorList>
    </citation>
    <scope>NUCLEOTIDE SEQUENCE</scope>
</reference>
<organism evidence="1">
    <name type="scientific">mine drainage metagenome</name>
    <dbReference type="NCBI Taxonomy" id="410659"/>
    <lineage>
        <taxon>unclassified sequences</taxon>
        <taxon>metagenomes</taxon>
        <taxon>ecological metagenomes</taxon>
    </lineage>
</organism>
<evidence type="ECO:0000313" key="1">
    <source>
        <dbReference type="EMBL" id="EQD53068.1"/>
    </source>
</evidence>
<accession>T1A898</accession>
<protein>
    <submittedName>
        <fullName evidence="1">Uncharacterized protein</fullName>
    </submittedName>
</protein>
<dbReference type="EMBL" id="AUZY01006833">
    <property type="protein sequence ID" value="EQD53068.1"/>
    <property type="molecule type" value="Genomic_DNA"/>
</dbReference>